<organism evidence="2 3">
    <name type="scientific">Syncephalastrum racemosum</name>
    <name type="common">Filamentous fungus</name>
    <dbReference type="NCBI Taxonomy" id="13706"/>
    <lineage>
        <taxon>Eukaryota</taxon>
        <taxon>Fungi</taxon>
        <taxon>Fungi incertae sedis</taxon>
        <taxon>Mucoromycota</taxon>
        <taxon>Mucoromycotina</taxon>
        <taxon>Mucoromycetes</taxon>
        <taxon>Mucorales</taxon>
        <taxon>Syncephalastraceae</taxon>
        <taxon>Syncephalastrum</taxon>
    </lineage>
</organism>
<accession>A0A1X2HWY0</accession>
<dbReference type="InParanoid" id="A0A1X2HWY0"/>
<proteinExistence type="predicted"/>
<name>A0A1X2HWY0_SYNRA</name>
<reference evidence="2 3" key="1">
    <citation type="submission" date="2016-07" db="EMBL/GenBank/DDBJ databases">
        <title>Pervasive Adenine N6-methylation of Active Genes in Fungi.</title>
        <authorList>
            <consortium name="DOE Joint Genome Institute"/>
            <person name="Mondo S.J."/>
            <person name="Dannebaum R.O."/>
            <person name="Kuo R.C."/>
            <person name="Labutti K."/>
            <person name="Haridas S."/>
            <person name="Kuo A."/>
            <person name="Salamov A."/>
            <person name="Ahrendt S.R."/>
            <person name="Lipzen A."/>
            <person name="Sullivan W."/>
            <person name="Andreopoulos W.B."/>
            <person name="Clum A."/>
            <person name="Lindquist E."/>
            <person name="Daum C."/>
            <person name="Ramamoorthy G.K."/>
            <person name="Gryganskyi A."/>
            <person name="Culley D."/>
            <person name="Magnuson J.K."/>
            <person name="James T.Y."/>
            <person name="O'Malley M.A."/>
            <person name="Stajich J.E."/>
            <person name="Spatafora J.W."/>
            <person name="Visel A."/>
            <person name="Grigoriev I.V."/>
        </authorList>
    </citation>
    <scope>NUCLEOTIDE SEQUENCE [LARGE SCALE GENOMIC DNA]</scope>
    <source>
        <strain evidence="2 3">NRRL 2496</strain>
    </source>
</reference>
<dbReference type="Proteomes" id="UP000242180">
    <property type="component" value="Unassembled WGS sequence"/>
</dbReference>
<evidence type="ECO:0000259" key="1">
    <source>
        <dbReference type="Pfam" id="PF04824"/>
    </source>
</evidence>
<dbReference type="InterPro" id="IPR006909">
    <property type="entry name" value="Rad21/Rec8_C_eu"/>
</dbReference>
<protein>
    <recommendedName>
        <fullName evidence="1">Rad21/Rec8-like protein C-terminal eukaryotic domain-containing protein</fullName>
    </recommendedName>
</protein>
<gene>
    <name evidence="2" type="ORF">BCR43DRAFT_55934</name>
</gene>
<evidence type="ECO:0000313" key="2">
    <source>
        <dbReference type="EMBL" id="ORZ03588.1"/>
    </source>
</evidence>
<comment type="caution">
    <text evidence="2">The sequence shown here is derived from an EMBL/GenBank/DDBJ whole genome shotgun (WGS) entry which is preliminary data.</text>
</comment>
<sequence length="134" mass="15027">MLDHPAPPFARTAHSPLMEEDWEYDDLGAYEFDDIEVQTETQSAAQGREDEDRSRCASMVLNRLQQEGITLSFDALFPGVGVGDGMFRRVVAQGFHCVLELASTQQLVLHQATPYARIDLSLPPMGQERSRDDD</sequence>
<feature type="domain" description="Rad21/Rec8-like protein C-terminal eukaryotic" evidence="1">
    <location>
        <begin position="85"/>
        <end position="124"/>
    </location>
</feature>
<dbReference type="EMBL" id="MCGN01000001">
    <property type="protein sequence ID" value="ORZ03588.1"/>
    <property type="molecule type" value="Genomic_DNA"/>
</dbReference>
<keyword evidence="3" id="KW-1185">Reference proteome</keyword>
<evidence type="ECO:0000313" key="3">
    <source>
        <dbReference type="Proteomes" id="UP000242180"/>
    </source>
</evidence>
<dbReference type="AlphaFoldDB" id="A0A1X2HWY0"/>
<dbReference type="Pfam" id="PF04824">
    <property type="entry name" value="Rad21_Rec8"/>
    <property type="match status" value="1"/>
</dbReference>